<gene>
    <name evidence="1" type="ORF">L596_028284</name>
</gene>
<organism evidence="1 2">
    <name type="scientific">Steinernema carpocapsae</name>
    <name type="common">Entomopathogenic nematode</name>
    <dbReference type="NCBI Taxonomy" id="34508"/>
    <lineage>
        <taxon>Eukaryota</taxon>
        <taxon>Metazoa</taxon>
        <taxon>Ecdysozoa</taxon>
        <taxon>Nematoda</taxon>
        <taxon>Chromadorea</taxon>
        <taxon>Rhabditida</taxon>
        <taxon>Tylenchina</taxon>
        <taxon>Panagrolaimomorpha</taxon>
        <taxon>Strongyloidoidea</taxon>
        <taxon>Steinernematidae</taxon>
        <taxon>Steinernema</taxon>
    </lineage>
</organism>
<name>A0A4U5LXZ6_STECR</name>
<sequence>MSSFTNCCFRLYSKHVKIENGALVHVEKVKRPVQVVKKHEFWLFVGAADVIHGRIGLREEVGDDEGNVGGVRLVLLDAAEEEDNRGAGQKVPLSDVVFVDVPGLDHFLTIAFVSFSG</sequence>
<evidence type="ECO:0000313" key="2">
    <source>
        <dbReference type="Proteomes" id="UP000298663"/>
    </source>
</evidence>
<dbReference type="EMBL" id="AZBU02000011">
    <property type="protein sequence ID" value="TKR61131.1"/>
    <property type="molecule type" value="Genomic_DNA"/>
</dbReference>
<protein>
    <submittedName>
        <fullName evidence="1">Uncharacterized protein</fullName>
    </submittedName>
</protein>
<reference evidence="1 2" key="1">
    <citation type="journal article" date="2015" name="Genome Biol.">
        <title>Comparative genomics of Steinernema reveals deeply conserved gene regulatory networks.</title>
        <authorList>
            <person name="Dillman A.R."/>
            <person name="Macchietto M."/>
            <person name="Porter C.F."/>
            <person name="Rogers A."/>
            <person name="Williams B."/>
            <person name="Antoshechkin I."/>
            <person name="Lee M.M."/>
            <person name="Goodwin Z."/>
            <person name="Lu X."/>
            <person name="Lewis E.E."/>
            <person name="Goodrich-Blair H."/>
            <person name="Stock S.P."/>
            <person name="Adams B.J."/>
            <person name="Sternberg P.W."/>
            <person name="Mortazavi A."/>
        </authorList>
    </citation>
    <scope>NUCLEOTIDE SEQUENCE [LARGE SCALE GENOMIC DNA]</scope>
    <source>
        <strain evidence="1 2">ALL</strain>
    </source>
</reference>
<proteinExistence type="predicted"/>
<evidence type="ECO:0000313" key="1">
    <source>
        <dbReference type="EMBL" id="TKR61131.1"/>
    </source>
</evidence>
<keyword evidence="2" id="KW-1185">Reference proteome</keyword>
<dbReference type="AlphaFoldDB" id="A0A4U5LXZ6"/>
<reference evidence="1 2" key="2">
    <citation type="journal article" date="2019" name="G3 (Bethesda)">
        <title>Hybrid Assembly of the Genome of the Entomopathogenic Nematode Steinernema carpocapsae Identifies the X-Chromosome.</title>
        <authorList>
            <person name="Serra L."/>
            <person name="Macchietto M."/>
            <person name="Macias-Munoz A."/>
            <person name="McGill C.J."/>
            <person name="Rodriguez I.M."/>
            <person name="Rodriguez B."/>
            <person name="Murad R."/>
            <person name="Mortazavi A."/>
        </authorList>
    </citation>
    <scope>NUCLEOTIDE SEQUENCE [LARGE SCALE GENOMIC DNA]</scope>
    <source>
        <strain evidence="1 2">ALL</strain>
    </source>
</reference>
<dbReference type="Proteomes" id="UP000298663">
    <property type="component" value="Unassembled WGS sequence"/>
</dbReference>
<accession>A0A4U5LXZ6</accession>
<comment type="caution">
    <text evidence="1">The sequence shown here is derived from an EMBL/GenBank/DDBJ whole genome shotgun (WGS) entry which is preliminary data.</text>
</comment>